<dbReference type="InterPro" id="IPR004242">
    <property type="entry name" value="Transposase_21"/>
</dbReference>
<protein>
    <submittedName>
        <fullName evidence="1">Uncharacterized protein</fullName>
    </submittedName>
</protein>
<reference evidence="1 2" key="1">
    <citation type="journal article" date="2018" name="Evol. Lett.">
        <title>Horizontal gene cluster transfer increased hallucinogenic mushroom diversity.</title>
        <authorList>
            <person name="Reynolds H.T."/>
            <person name="Vijayakumar V."/>
            <person name="Gluck-Thaler E."/>
            <person name="Korotkin H.B."/>
            <person name="Matheny P.B."/>
            <person name="Slot J.C."/>
        </authorList>
    </citation>
    <scope>NUCLEOTIDE SEQUENCE [LARGE SCALE GENOMIC DNA]</scope>
    <source>
        <strain evidence="1 2">2629</strain>
    </source>
</reference>
<dbReference type="Pfam" id="PF02992">
    <property type="entry name" value="Transposase_21"/>
    <property type="match status" value="1"/>
</dbReference>
<dbReference type="STRING" id="181874.A0A409YXU9"/>
<evidence type="ECO:0000313" key="2">
    <source>
        <dbReference type="Proteomes" id="UP000284842"/>
    </source>
</evidence>
<dbReference type="OrthoDB" id="3359887at2759"/>
<organism evidence="1 2">
    <name type="scientific">Panaeolus cyanescens</name>
    <dbReference type="NCBI Taxonomy" id="181874"/>
    <lineage>
        <taxon>Eukaryota</taxon>
        <taxon>Fungi</taxon>
        <taxon>Dikarya</taxon>
        <taxon>Basidiomycota</taxon>
        <taxon>Agaricomycotina</taxon>
        <taxon>Agaricomycetes</taxon>
        <taxon>Agaricomycetidae</taxon>
        <taxon>Agaricales</taxon>
        <taxon>Agaricineae</taxon>
        <taxon>Galeropsidaceae</taxon>
        <taxon>Panaeolus</taxon>
    </lineage>
</organism>
<accession>A0A409YXU9</accession>
<dbReference type="AlphaFoldDB" id="A0A409YXU9"/>
<comment type="caution">
    <text evidence="1">The sequence shown here is derived from an EMBL/GenBank/DDBJ whole genome shotgun (WGS) entry which is preliminary data.</text>
</comment>
<keyword evidence="2" id="KW-1185">Reference proteome</keyword>
<dbReference type="Proteomes" id="UP000284842">
    <property type="component" value="Unassembled WGS sequence"/>
</dbReference>
<name>A0A409YXU9_9AGAR</name>
<evidence type="ECO:0000313" key="1">
    <source>
        <dbReference type="EMBL" id="PPR07819.1"/>
    </source>
</evidence>
<sequence length="713" mass="80316">PTSRPETLSLTQVAHLLDATDSPDLCLEDEYEQMNEMLDVEGFQDIDRDHDSEKEQNMEGASDTISNVDTISFGQNSVSTHVSLPASAYTHAPLPDCVRSLQQDLIGNHQPDTKPTSPPLRKVLDPTEILSLQHYIAWRNSNGTVHAYNEHRRVLADATGKDILSLHNVRTLALEIAKLEPKRIDMCRRSCMAYTGPNADLDRCPYVHGKEKHPCNEPQFKITPKGAKIPQAQVTILPILPTFHALFANADTSRLLRDEPQFSDFANGAAHRYHHSKLGLFQDKRDIALALSSDGAQLTMKKQSSTWILNIVILNLPPEIHYHSNNVIINFAIPGPNTPGDIESFMRPLFEELAMAATGLNGMSGHSAIFGNRFSMVQGARSSTEKGAKAQYYPLSPPQNEIYNPTRPSVYSSENLVMRQQDQYMKTLTQLSNAQTKRERSNISKETGVSHIPLAVASPAFIHPQFFPIDPSHLFYKNCMAAMYDTWTTGSSAGELVYISTQKMQKLGAYVQQGNQTLPPSFCGPVRNPYLKRQSQYKGYKWMALLHWYILPIGIELGLNPLLLENFSLFVQIVEFAMTIKARSLNNLCRLQSMVWKFLDQYQKLYVGLDSEKIYRCRLCIFQLVHVPIHIRWFGSIRTCSQTTVERTIGEAGHKIHSKKEPFSNLTNIIIEKEVVCIVKLYHPTLSTTGSNNHITINTASQHLYISKNTNLN</sequence>
<dbReference type="EMBL" id="NHTK01000331">
    <property type="protein sequence ID" value="PPR07819.1"/>
    <property type="molecule type" value="Genomic_DNA"/>
</dbReference>
<dbReference type="InParanoid" id="A0A409YXU9"/>
<gene>
    <name evidence="1" type="ORF">CVT24_002892</name>
</gene>
<proteinExistence type="predicted"/>
<feature type="non-terminal residue" evidence="1">
    <location>
        <position position="1"/>
    </location>
</feature>